<dbReference type="InterPro" id="IPR037438">
    <property type="entry name" value="Talin1/2-RS"/>
</dbReference>
<name>E4XC80_OIKDI</name>
<dbReference type="GO" id="GO:0005925">
    <property type="term" value="C:focal adhesion"/>
    <property type="evidence" value="ECO:0007669"/>
    <property type="project" value="InterPro"/>
</dbReference>
<dbReference type="FunCoup" id="E4XC80">
    <property type="interactions" value="106"/>
</dbReference>
<dbReference type="SUPFAM" id="SSF109880">
    <property type="entry name" value="A middle domain of Talin 1"/>
    <property type="match status" value="1"/>
</dbReference>
<dbReference type="InterPro" id="IPR019749">
    <property type="entry name" value="Band_41_domain"/>
</dbReference>
<reference evidence="6" key="1">
    <citation type="journal article" date="2010" name="Science">
        <title>Plasticity of animal genome architecture unmasked by rapid evolution of a pelagic tunicate.</title>
        <authorList>
            <person name="Denoeud F."/>
            <person name="Henriet S."/>
            <person name="Mungpakdee S."/>
            <person name="Aury J.M."/>
            <person name="Da Silva C."/>
            <person name="Brinkmann H."/>
            <person name="Mikhaleva J."/>
            <person name="Olsen L.C."/>
            <person name="Jubin C."/>
            <person name="Canestro C."/>
            <person name="Bouquet J.M."/>
            <person name="Danks G."/>
            <person name="Poulain J."/>
            <person name="Campsteijn C."/>
            <person name="Adamski M."/>
            <person name="Cross I."/>
            <person name="Yadetie F."/>
            <person name="Muffato M."/>
            <person name="Louis A."/>
            <person name="Butcher S."/>
            <person name="Tsagkogeorga G."/>
            <person name="Konrad A."/>
            <person name="Singh S."/>
            <person name="Jensen M.F."/>
            <person name="Cong E.H."/>
            <person name="Eikeseth-Otteraa H."/>
            <person name="Noel B."/>
            <person name="Anthouard V."/>
            <person name="Porcel B.M."/>
            <person name="Kachouri-Lafond R."/>
            <person name="Nishino A."/>
            <person name="Ugolini M."/>
            <person name="Chourrout P."/>
            <person name="Nishida H."/>
            <person name="Aasland R."/>
            <person name="Huzurbazar S."/>
            <person name="Westhof E."/>
            <person name="Delsuc F."/>
            <person name="Lehrach H."/>
            <person name="Reinhardt R."/>
            <person name="Weissenbach J."/>
            <person name="Roy S.W."/>
            <person name="Artiguenave F."/>
            <person name="Postlethwait J.H."/>
            <person name="Manak J.R."/>
            <person name="Thompson E.M."/>
            <person name="Jaillon O."/>
            <person name="Du Pasquier L."/>
            <person name="Boudinot P."/>
            <person name="Liberles D.A."/>
            <person name="Volff J.N."/>
            <person name="Philippe H."/>
            <person name="Lenhard B."/>
            <person name="Roest Crollius H."/>
            <person name="Wincker P."/>
            <person name="Chourrout D."/>
        </authorList>
    </citation>
    <scope>NUCLEOTIDE SEQUENCE [LARGE SCALE GENOMIC DNA]</scope>
</reference>
<feature type="region of interest" description="Disordered" evidence="3">
    <location>
        <begin position="3619"/>
        <end position="3644"/>
    </location>
</feature>
<evidence type="ECO:0000259" key="5">
    <source>
        <dbReference type="PROSITE" id="PS50945"/>
    </source>
</evidence>
<dbReference type="GO" id="GO:0005886">
    <property type="term" value="C:plasma membrane"/>
    <property type="evidence" value="ECO:0007669"/>
    <property type="project" value="TreeGrafter"/>
</dbReference>
<keyword evidence="2" id="KW-0963">Cytoplasm</keyword>
<evidence type="ECO:0000313" key="6">
    <source>
        <dbReference type="EMBL" id="CBY09205.1"/>
    </source>
</evidence>
<dbReference type="SUPFAM" id="SSF50729">
    <property type="entry name" value="PH domain-like"/>
    <property type="match status" value="1"/>
</dbReference>
<dbReference type="SUPFAM" id="SSF47220">
    <property type="entry name" value="alpha-catenin/vinculin-like"/>
    <property type="match status" value="1"/>
</dbReference>
<dbReference type="InterPro" id="IPR036476">
    <property type="entry name" value="Talin_cent_sf"/>
</dbReference>
<dbReference type="InterPro" id="IPR019748">
    <property type="entry name" value="FERM_central"/>
</dbReference>
<dbReference type="InterPro" id="IPR035964">
    <property type="entry name" value="I/LWEQ_dom_sf"/>
</dbReference>
<dbReference type="SMART" id="SM00307">
    <property type="entry name" value="ILWEQ"/>
    <property type="match status" value="1"/>
</dbReference>
<dbReference type="CDD" id="cd10569">
    <property type="entry name" value="FERM_C_Talin"/>
    <property type="match status" value="1"/>
</dbReference>
<dbReference type="Gene3D" id="1.20.120.230">
    <property type="entry name" value="Alpha-catenin/vinculin-like"/>
    <property type="match status" value="4"/>
</dbReference>
<proteinExistence type="predicted"/>
<dbReference type="InterPro" id="IPR054060">
    <property type="entry name" value="TLN1-like_RS"/>
</dbReference>
<dbReference type="Gene3D" id="1.20.1410.10">
    <property type="entry name" value="I/LWEQ domain"/>
    <property type="match status" value="2"/>
</dbReference>
<evidence type="ECO:0000259" key="4">
    <source>
        <dbReference type="PROSITE" id="PS50057"/>
    </source>
</evidence>
<feature type="domain" description="I/LWEQ" evidence="5">
    <location>
        <begin position="3393"/>
        <end position="3633"/>
    </location>
</feature>
<feature type="compositionally biased region" description="Basic and acidic residues" evidence="3">
    <location>
        <begin position="3619"/>
        <end position="3635"/>
    </location>
</feature>
<dbReference type="GO" id="GO:0005178">
    <property type="term" value="F:integrin binding"/>
    <property type="evidence" value="ECO:0007669"/>
    <property type="project" value="TreeGrafter"/>
</dbReference>
<evidence type="ECO:0000313" key="7">
    <source>
        <dbReference type="Proteomes" id="UP000001307"/>
    </source>
</evidence>
<dbReference type="InterPro" id="IPR015224">
    <property type="entry name" value="Talin_cent"/>
</dbReference>
<dbReference type="Gene3D" id="1.20.1420.10">
    <property type="entry name" value="Talin, central domain"/>
    <property type="match status" value="11"/>
</dbReference>
<dbReference type="OrthoDB" id="10262320at2759"/>
<gene>
    <name evidence="6" type="ORF">GSOID_T00007735001</name>
</gene>
<dbReference type="Pfam" id="PF21896">
    <property type="entry name" value="Talin_IBS2B"/>
    <property type="match status" value="4"/>
</dbReference>
<dbReference type="InterPro" id="IPR035963">
    <property type="entry name" value="FERM_2"/>
</dbReference>
<evidence type="ECO:0000256" key="2">
    <source>
        <dbReference type="ARBA" id="ARBA00022490"/>
    </source>
</evidence>
<dbReference type="GO" id="GO:0098609">
    <property type="term" value="P:cell-cell adhesion"/>
    <property type="evidence" value="ECO:0007669"/>
    <property type="project" value="TreeGrafter"/>
</dbReference>
<dbReference type="PROSITE" id="PS50057">
    <property type="entry name" value="FERM_3"/>
    <property type="match status" value="1"/>
</dbReference>
<sequence>MPDDFFPLDQPGSWLDDKKTLDDLLIHDGYKLLFRNKIDKLNIKTLDETEKTRNVDFSKEVKKVVKDICDKEGIQNPTEYLFCIDDEQINQLKKICEADMSTLKSMTMNSTMNSNYTKLQQKLITDDKIEWLHPSETLASELYRYRDLGINNEVLGIKLDLPTVVLRRRYFFSDANVEERDPKQLALLYKQCVKSVITGEYSVTKQKAMQLAGFQAKAEYGRYSSANKPDKERVSELIPADIIKKEKARSVETQERQEGESKAEFKFKWKKQYIKVCRSMPTYGVTCFLVKEKERGKNRMKPRLLGISKQSVIRLTEDKEREFVYPLESIKNWAAGTNNVTLNFGEHDNKGLDGATYSVKTKDDESEKIIALINGYIQIILEQRKGGDKFDDGSANWQKPHISSNASSKAETWSEGQKGQTGVFGQPAIPGVSHTGHFAQQIVKGELQGAQRAVMNPNDPSLPQAKQSRLIPFHTTVEQNLDEIPEIQDNLNKEIRRKDSGEYDASDDILNKHKVNAICGEVGAKTAQIVNKFPADTDSSLAPAVTGLVSQIKELPEPIRALAALALPDNEKSGNILGAANDLLDAVSKLLKSSQETDEDLSAKKRSIQSAAIEVSEALGNVLNCVRAGSDDNGQRLVELASKVPFATQELVKNVQEIIKGKSDADLSNINSPESKLIVAATETAHAASQLVTVAKVTAPTINDTACQKQLTDAMKDVSIAINNLVLETDWLESNDRKKLKDATGKVSLALEALINHMKKIVTPSTSSEKYSDLPRKANNLANIHDPEERINAVKDLAQQYVGKGGLVHALKLEGDDSTDGSKRDRLHAAAKNLMQATQGVVEAARSMNQNGGSSNLDEAARELAEATEAGIRLREKRATAKSLIEAAKQAATAATQMVAPVRASTGSNNNAIQANNLKIQNKAMQKQLPQLVKATKQLEDKPESSIALNELVEAAEKFAPPAQKTVGVSKSAQPSVTDPSAKALLRNATEKLAIAINKLVASSQRAAELCESSPLDNACDKVGDVVKELGKMSSDAQTGRLKLGRATSYSDELELGKAVKQSIAVVPQVLSAAANSDDTALNGAATAASDAAVQLKDSVKYTIANDSSVNADTVETIKCGHQVADSIQRLLLLCRDERENESQDKKNKLLEMAKELTSALSDMFNCIPGQREIEESHNMMKTATDKFEQQAHRSQPVGTYSAAARDLKIAAEDTNQAAGNVVGAASGELQDVVLASREYAQDYERLVGAGIKVASHTTGTDRQDVLDEMREVSAASSKLLNASKDIATDMGNSGYRMALSSAAKGVTDAINDLISKCVAAAPGQASCESAIRKLNNAKAALSSDILPTGAKKDYFAILNDIITEHSRSLGNSMKGLYQHAKEQNPEAFSEDVDATTNTLLKLTDEASAAAYIVAVSDQRSIPGKEGVVDQVRFQECSKLLFQALDDIAPDSSQDKLMAAVTAVAKQTTNLCSMCATAADKVNRPVQRNQFKQGARELGQATTELVGKFRSYTQDPNENKMSDIGRASIQLKQVTNNLSDFASSPEFSNVAPQLSSEAKEAQRPIIDAGKTMLEGGSEMIDILKNYIQNPKMGVEVNLHAASRKVSESIKKMIQSIREAAPGQKECDDAIGTINNAFRELNNASMDAMSNGLDAEAFPGTYQSHTKELDHLLGELESTITPVVIAAKSEAVELGRGVTQMTSLVENISFSTVAAASKLPVSKQDDLISYAKTVLENLLQLVYSAKESGGNPKIKNAHNEVDNACEMLKETIAEYQEEINFSPASTANNLINMVEQSVNGLTNTAEMTKLSQNQLQSDLTKECRELAQISQTISSAQATEIPELQKDSVTAFQRLCTVSVHAHKIADSDVAATSIRGKTRTCGSTLIDMINSSLIFSEDSSNLQKQRDLHEKCRKVADAVKGIMEVLSVSSASARATQKLTSKIDTIKQDVETDILFAQSGTLALDVGEHFMFEDLMSEVAKYSRTLTENIRSLVQAVESSDNSQLKDACESSGESIDNLADTIRATSKFIAKEGPEAQVALLNVTKSLVAALSDLINATRVINGEFSDENVEKLKHSSTETVRNVTRLIQTVQVIREDQSRGPSELILFIKSLNEENISLVEGGSPEPEAVIAATKPLTSCASRAVAVGKKGNTTEIISLCSLSIEVVDGLVRSVVTNAAVTPSKKLRSELLVESHNIIGDYKCALTALHDRLVNGDVALESNISQYSQRVASGIAKLCRTAPRLKGDDWEDPNDPNVIAEKELLRAAKAIDAAASKLSNLTPRKEANSKADENLNFDEQILDAAKSIALATKLLVQKASAAQKELVLEGRLQVTGVSKDKTARDLKIAAEDTNQAAGNVVGAASGELQDVVLASREYAQDYERLVGAGIKVASHTTGTDRQDVLDEMREVSAASSKLLNASKDIATDMGNSGYRMALSSAAKGVTDAINDLISKCVAAAPGQASCESAIRKLNNAKAALSSDILPTGAKKDYFAILNDIITEHSRSLGNSMKGLYQHAKEQNPEAFSEDVDATTNTLLKLTDEASAAAYIVAVSDQRSIPGKEGVVDQVRFQECSKLLFQALDDIAPDSSQDKLMAAVTAVAKQTTNLCSMCATAADKVNRPEQRNQFKQGARELGQATTQLVGKFRSYTQDPNENKMSDIGRASIQLKQVTNNLSDFASSPEFSNVAPQLSSEAKEAQRPIIDAGKTMLEGGSEMIDILKNYIQNPKMGVEVNLHAASRKVSESIKKMIQSIREAAPGQKECDDAIGTINNAFRELNNASMDAMSNGLDAEAFPGTYQSHTKELDHLLGELESTITPVVIAAKSEAVELGRGVTQMTSLVENISFSTVAAASKLPVSKQDDLISYAKTVLENLLQLVYSAKESGGNPKIKNAHNEVDNACEMLKETIAEYQEEINFSPASTANNLINMVEQSVNGLTNTAEMTKLSQNQLQSDLTKECRELAQISQTISSAQATEIPELQKDSVTAFQRLCTVSVHAHKIADSDVAATSIRGKTRTCGSTLIDMINSSLIFSEDSSNLQKQRDLHEKCRKVADAVKGIMEVLSVSSASARATQKLTSKIDTIKQDVETDILFAQSGTLALDVGEHFMFEDLMSEVAKYSRTLTENIRSLVQAVESTDNSQLKDACESSGESIDNLADTIRATSKFIAKEGPEAQVALLNVTKSLVAALSDLINATRVINGEFSDENVEKLKHSSTETVRNVTRLIQTVQVIREDQSRGPSELMSAISAIENLSLVSSAKNISLVESGSPEPEAVIAATKPLTSCASRAVAVGKKGNTTEIISLCSLSIEVVDGLVRSVVTNAAVTPSKKLRSELLVESHNIIGDYKCALTALHDRLVNGDVALESNISQYSQRVASGIAKLCRTAPRLKGDDWEDPNDPNVIAEKELLRAAKAIDAAASKLSNLTPRKEANSKADENLNFDEQILDAAKSIALATKLLVQKASAAQKELVLEGRLQVTGVSKDKTGQFSQGLVSAAQMVARETGSMCEAANDLVKGEASEEKLEAAAQGVSTATGQLLIACKVKAEPDSEAMKRLDQAGAGVRRAADNLVKASTAARENKMEEPSNFTNKSDFQVKREELKARERLLKAKRELEAAEAQLRHTNEERYRRQTAEEEEQANQE</sequence>
<comment type="subcellular location">
    <subcellularLocation>
        <location evidence="1">Cytoplasm</location>
    </subcellularLocation>
</comment>
<dbReference type="InterPro" id="IPR054082">
    <property type="entry name" value="Talin_IBS2B"/>
</dbReference>
<dbReference type="GO" id="GO:0001726">
    <property type="term" value="C:ruffle"/>
    <property type="evidence" value="ECO:0007669"/>
    <property type="project" value="InterPro"/>
</dbReference>
<dbReference type="InterPro" id="IPR036723">
    <property type="entry name" value="Alpha-catenin/vinculin-like_sf"/>
</dbReference>
<dbReference type="GO" id="GO:0030036">
    <property type="term" value="P:actin cytoskeleton organization"/>
    <property type="evidence" value="ECO:0007669"/>
    <property type="project" value="TreeGrafter"/>
</dbReference>
<dbReference type="FunFam" id="1.20.1410.10:FF:000001">
    <property type="entry name" value="Talin 2"/>
    <property type="match status" value="1"/>
</dbReference>
<dbReference type="InParanoid" id="E4XC80"/>
<dbReference type="InterPro" id="IPR049108">
    <property type="entry name" value="Talin_R4"/>
</dbReference>
<dbReference type="Gene3D" id="1.20.80.10">
    <property type="match status" value="1"/>
</dbReference>
<dbReference type="GO" id="GO:0005200">
    <property type="term" value="F:structural constituent of cytoskeleton"/>
    <property type="evidence" value="ECO:0007669"/>
    <property type="project" value="InterPro"/>
</dbReference>
<keyword evidence="7" id="KW-1185">Reference proteome</keyword>
<dbReference type="EMBL" id="FN653035">
    <property type="protein sequence ID" value="CBY09205.1"/>
    <property type="molecule type" value="Genomic_DNA"/>
</dbReference>
<feature type="domain" description="FERM" evidence="4">
    <location>
        <begin position="39"/>
        <end position="384"/>
    </location>
</feature>
<protein>
    <recommendedName>
        <fullName evidence="8">FERM domain-containing protein</fullName>
    </recommendedName>
</protein>
<feature type="domain" description="I/LWEQ" evidence="5">
    <location>
        <begin position="2248"/>
        <end position="2519"/>
    </location>
</feature>
<organism evidence="6">
    <name type="scientific">Oikopleura dioica</name>
    <name type="common">Tunicate</name>
    <dbReference type="NCBI Taxonomy" id="34765"/>
    <lineage>
        <taxon>Eukaryota</taxon>
        <taxon>Metazoa</taxon>
        <taxon>Chordata</taxon>
        <taxon>Tunicata</taxon>
        <taxon>Appendicularia</taxon>
        <taxon>Copelata</taxon>
        <taxon>Oikopleuridae</taxon>
        <taxon>Oikopleura</taxon>
    </lineage>
</organism>
<evidence type="ECO:0000256" key="3">
    <source>
        <dbReference type="SAM" id="MobiDB-lite"/>
    </source>
</evidence>
<dbReference type="Pfam" id="PF21692">
    <property type="entry name" value="Talin_R4"/>
    <property type="match status" value="1"/>
</dbReference>
<dbReference type="InterPro" id="IPR014352">
    <property type="entry name" value="FERM/acyl-CoA-bd_prot_sf"/>
</dbReference>
<dbReference type="PANTHER" id="PTHR19981:SF1">
    <property type="entry name" value="RHEA, ISOFORM B"/>
    <property type="match status" value="1"/>
</dbReference>
<dbReference type="Pfam" id="PF01608">
    <property type="entry name" value="I_LWEQ"/>
    <property type="match status" value="1"/>
</dbReference>
<dbReference type="CDD" id="cd14473">
    <property type="entry name" value="FERM_B-lobe"/>
    <property type="match status" value="1"/>
</dbReference>
<dbReference type="CDD" id="cd12150">
    <property type="entry name" value="talin-RS"/>
    <property type="match status" value="2"/>
</dbReference>
<dbReference type="SUPFAM" id="SSF47031">
    <property type="entry name" value="Second domain of FERM"/>
    <property type="match status" value="1"/>
</dbReference>
<dbReference type="Pfam" id="PF00373">
    <property type="entry name" value="FERM_M"/>
    <property type="match status" value="1"/>
</dbReference>
<dbReference type="Pfam" id="PF21865">
    <property type="entry name" value="TLN1-like_RS"/>
    <property type="match status" value="2"/>
</dbReference>
<evidence type="ECO:0008006" key="8">
    <source>
        <dbReference type="Google" id="ProtNLM"/>
    </source>
</evidence>
<dbReference type="SUPFAM" id="SSF109885">
    <property type="entry name" value="I/LWEQ domain"/>
    <property type="match status" value="7"/>
</dbReference>
<dbReference type="InterPro" id="IPR002558">
    <property type="entry name" value="ILWEQ_dom"/>
</dbReference>
<dbReference type="PROSITE" id="PS50945">
    <property type="entry name" value="I_LWEQ"/>
    <property type="match status" value="2"/>
</dbReference>
<dbReference type="GO" id="GO:0051015">
    <property type="term" value="F:actin filament binding"/>
    <property type="evidence" value="ECO:0007669"/>
    <property type="project" value="InterPro"/>
</dbReference>
<evidence type="ECO:0000256" key="1">
    <source>
        <dbReference type="ARBA" id="ARBA00004496"/>
    </source>
</evidence>
<dbReference type="Gene3D" id="3.10.20.90">
    <property type="entry name" value="Phosphatidylinositol 3-kinase Catalytic Subunit, Chain A, domain 1"/>
    <property type="match status" value="1"/>
</dbReference>
<dbReference type="GO" id="GO:0005737">
    <property type="term" value="C:cytoplasm"/>
    <property type="evidence" value="ECO:0007669"/>
    <property type="project" value="UniProtKB-SubCell"/>
</dbReference>
<dbReference type="Proteomes" id="UP000001307">
    <property type="component" value="Unassembled WGS sequence"/>
</dbReference>
<dbReference type="SMART" id="SM00295">
    <property type="entry name" value="B41"/>
    <property type="match status" value="1"/>
</dbReference>
<accession>E4XC80</accession>
<dbReference type="InterPro" id="IPR011993">
    <property type="entry name" value="PH-like_dom_sf"/>
</dbReference>
<dbReference type="Pfam" id="PF09141">
    <property type="entry name" value="Talin_middle"/>
    <property type="match status" value="1"/>
</dbReference>
<dbReference type="InterPro" id="IPR000299">
    <property type="entry name" value="FERM_domain"/>
</dbReference>
<dbReference type="Gene3D" id="2.30.29.30">
    <property type="entry name" value="Pleckstrin-homology domain (PH domain)/Phosphotyrosine-binding domain (PTB)"/>
    <property type="match status" value="1"/>
</dbReference>
<dbReference type="PANTHER" id="PTHR19981">
    <property type="entry name" value="TALIN"/>
    <property type="match status" value="1"/>
</dbReference>